<dbReference type="CDD" id="cd04908">
    <property type="entry name" value="ACT_Bt0572_1"/>
    <property type="match status" value="1"/>
</dbReference>
<dbReference type="AlphaFoldDB" id="A0A644V764"/>
<dbReference type="CDD" id="cd04882">
    <property type="entry name" value="ACT_Bt0572_2"/>
    <property type="match status" value="1"/>
</dbReference>
<dbReference type="SUPFAM" id="SSF55021">
    <property type="entry name" value="ACT-like"/>
    <property type="match status" value="2"/>
</dbReference>
<proteinExistence type="predicted"/>
<comment type="caution">
    <text evidence="2">The sequence shown here is derived from an EMBL/GenBank/DDBJ whole genome shotgun (WGS) entry which is preliminary data.</text>
</comment>
<feature type="domain" description="ACT" evidence="1">
    <location>
        <begin position="75"/>
        <end position="144"/>
    </location>
</feature>
<gene>
    <name evidence="2" type="ORF">SDC9_33193</name>
</gene>
<dbReference type="Pfam" id="PF19571">
    <property type="entry name" value="ACT_8"/>
    <property type="match status" value="1"/>
</dbReference>
<sequence length="144" mass="15743">MTEKYIIKQLSIFSENKAGKLAAIAKIFLDTGVSIQAFNIAEANNFGVVRAIVDKPEIAFNEFAKQNYALQYTDVLAIKMKDVPGGLYEVANLLGGLGINIEYAYAFRSGEYGALIVKVTNPREAASKIVEAGIELLPAKDYNF</sequence>
<dbReference type="PANTHER" id="PTHR40099:SF1">
    <property type="entry name" value="ACETOLACTATE SYNTHASE, SMALL SUBUNIT"/>
    <property type="match status" value="1"/>
</dbReference>
<dbReference type="Gene3D" id="3.30.2130.10">
    <property type="entry name" value="VC0802-like"/>
    <property type="match status" value="1"/>
</dbReference>
<dbReference type="InterPro" id="IPR045739">
    <property type="entry name" value="ACT_dom_pair"/>
</dbReference>
<dbReference type="PROSITE" id="PS51671">
    <property type="entry name" value="ACT"/>
    <property type="match status" value="1"/>
</dbReference>
<reference evidence="2" key="1">
    <citation type="submission" date="2019-08" db="EMBL/GenBank/DDBJ databases">
        <authorList>
            <person name="Kucharzyk K."/>
            <person name="Murdoch R.W."/>
            <person name="Higgins S."/>
            <person name="Loffler F."/>
        </authorList>
    </citation>
    <scope>NUCLEOTIDE SEQUENCE</scope>
</reference>
<dbReference type="EMBL" id="VSSQ01000234">
    <property type="protein sequence ID" value="MPL87199.1"/>
    <property type="molecule type" value="Genomic_DNA"/>
</dbReference>
<organism evidence="2">
    <name type="scientific">bioreactor metagenome</name>
    <dbReference type="NCBI Taxonomy" id="1076179"/>
    <lineage>
        <taxon>unclassified sequences</taxon>
        <taxon>metagenomes</taxon>
        <taxon>ecological metagenomes</taxon>
    </lineage>
</organism>
<name>A0A644V764_9ZZZZ</name>
<dbReference type="InterPro" id="IPR045865">
    <property type="entry name" value="ACT-like_dom_sf"/>
</dbReference>
<evidence type="ECO:0000259" key="1">
    <source>
        <dbReference type="PROSITE" id="PS51671"/>
    </source>
</evidence>
<dbReference type="PANTHER" id="PTHR40099">
    <property type="entry name" value="ACETOLACTATE SYNTHASE, SMALL SUBUNIT"/>
    <property type="match status" value="1"/>
</dbReference>
<accession>A0A644V764</accession>
<evidence type="ECO:0000313" key="2">
    <source>
        <dbReference type="EMBL" id="MPL87199.1"/>
    </source>
</evidence>
<dbReference type="InterPro" id="IPR002912">
    <property type="entry name" value="ACT_dom"/>
</dbReference>
<protein>
    <recommendedName>
        <fullName evidence="1">ACT domain-containing protein</fullName>
    </recommendedName>
</protein>